<evidence type="ECO:0000313" key="2">
    <source>
        <dbReference type="Proteomes" id="UP000887097"/>
    </source>
</evidence>
<reference evidence="1" key="1">
    <citation type="submission" date="2021-08" db="EMBL/GenBank/DDBJ databases">
        <title>Prevotella lacticifex sp. nov., isolated from rumen of cow.</title>
        <authorList>
            <person name="Shinkai T."/>
            <person name="Ikeyama N."/>
            <person name="Kumagai M."/>
            <person name="Ohmori H."/>
            <person name="Sakamoto M."/>
            <person name="Ohkuma M."/>
            <person name="Mitsumori M."/>
        </authorList>
    </citation>
    <scope>NUCLEOTIDE SEQUENCE</scope>
    <source>
        <strain evidence="1">JCM 8259</strain>
    </source>
</reference>
<sequence length="122" mass="14030">MKDRVNRTISINGMLVISKTESGQEYVQFLPNNPVVGQVEPFSGLARAQLLSNGIFDSMRKKTRHRGKPVFKGMWSSLSFAADGYDYIIFKVPNSMRYMLHKILQRDVNKIISYLKKEGWSK</sequence>
<dbReference type="GeneID" id="31500195"/>
<proteinExistence type="predicted"/>
<evidence type="ECO:0000313" key="1">
    <source>
        <dbReference type="EMBL" id="GJG33048.1"/>
    </source>
</evidence>
<gene>
    <name evidence="1" type="ORF">PRMUPPPA20_11570</name>
</gene>
<dbReference type="AlphaFoldDB" id="A0AA37MFD8"/>
<organism evidence="1 2">
    <name type="scientific">Xylanibacter ruminicola</name>
    <name type="common">Prevotella ruminicola</name>
    <dbReference type="NCBI Taxonomy" id="839"/>
    <lineage>
        <taxon>Bacteria</taxon>
        <taxon>Pseudomonadati</taxon>
        <taxon>Bacteroidota</taxon>
        <taxon>Bacteroidia</taxon>
        <taxon>Bacteroidales</taxon>
        <taxon>Prevotellaceae</taxon>
        <taxon>Xylanibacter</taxon>
    </lineage>
</organism>
<dbReference type="RefSeq" id="WP_013064851.1">
    <property type="nucleotide sequence ID" value="NZ_BPTT01000001.1"/>
</dbReference>
<protein>
    <submittedName>
        <fullName evidence="1">Uncharacterized protein</fullName>
    </submittedName>
</protein>
<dbReference type="EMBL" id="BPTT01000001">
    <property type="protein sequence ID" value="GJG33048.1"/>
    <property type="molecule type" value="Genomic_DNA"/>
</dbReference>
<dbReference type="Proteomes" id="UP000887097">
    <property type="component" value="Unassembled WGS sequence"/>
</dbReference>
<name>A0AA37MFD8_XYLRU</name>
<comment type="caution">
    <text evidence="1">The sequence shown here is derived from an EMBL/GenBank/DDBJ whole genome shotgun (WGS) entry which is preliminary data.</text>
</comment>
<accession>A0AA37MFD8</accession>